<comment type="caution">
    <text evidence="4">The sequence shown here is derived from an EMBL/GenBank/DDBJ whole genome shotgun (WGS) entry which is preliminary data.</text>
</comment>
<organism evidence="4 5">
    <name type="scientific">Desmophyllum pertusum</name>
    <dbReference type="NCBI Taxonomy" id="174260"/>
    <lineage>
        <taxon>Eukaryota</taxon>
        <taxon>Metazoa</taxon>
        <taxon>Cnidaria</taxon>
        <taxon>Anthozoa</taxon>
        <taxon>Hexacorallia</taxon>
        <taxon>Scleractinia</taxon>
        <taxon>Caryophylliina</taxon>
        <taxon>Caryophylliidae</taxon>
        <taxon>Desmophyllum</taxon>
    </lineage>
</organism>
<keyword evidence="5" id="KW-1185">Reference proteome</keyword>
<sequence length="141" mass="15950">MKIENLFSKQDISQVSQLGNSIQCFPSNVQTLGRICEKDSEFYAAKMYFNLALEIIQRNDACDVIDVADAYVNLGNVQTHLSDFHQAKEHYEYALAILLKELGPEHAYVTTAYNNLGNVHNKLGDLGRAKEYYDRALAPFV</sequence>
<feature type="repeat" description="TPR" evidence="3">
    <location>
        <begin position="68"/>
        <end position="101"/>
    </location>
</feature>
<dbReference type="Proteomes" id="UP001163046">
    <property type="component" value="Unassembled WGS sequence"/>
</dbReference>
<proteinExistence type="predicted"/>
<evidence type="ECO:0000256" key="1">
    <source>
        <dbReference type="ARBA" id="ARBA00022737"/>
    </source>
</evidence>
<evidence type="ECO:0000256" key="2">
    <source>
        <dbReference type="ARBA" id="ARBA00022803"/>
    </source>
</evidence>
<dbReference type="Pfam" id="PF13424">
    <property type="entry name" value="TPR_12"/>
    <property type="match status" value="1"/>
</dbReference>
<dbReference type="PANTHER" id="PTHR45641:SF19">
    <property type="entry name" value="NEPHROCYSTIN-3"/>
    <property type="match status" value="1"/>
</dbReference>
<dbReference type="EMBL" id="MU827837">
    <property type="protein sequence ID" value="KAJ7319198.1"/>
    <property type="molecule type" value="Genomic_DNA"/>
</dbReference>
<keyword evidence="1" id="KW-0677">Repeat</keyword>
<name>A0A9W9Y7K6_9CNID</name>
<reference evidence="4" key="1">
    <citation type="submission" date="2023-01" db="EMBL/GenBank/DDBJ databases">
        <title>Genome assembly of the deep-sea coral Lophelia pertusa.</title>
        <authorList>
            <person name="Herrera S."/>
            <person name="Cordes E."/>
        </authorList>
    </citation>
    <scope>NUCLEOTIDE SEQUENCE</scope>
    <source>
        <strain evidence="4">USNM1676648</strain>
        <tissue evidence="4">Polyp</tissue>
    </source>
</reference>
<dbReference type="SMART" id="SM00028">
    <property type="entry name" value="TPR"/>
    <property type="match status" value="3"/>
</dbReference>
<keyword evidence="2 3" id="KW-0802">TPR repeat</keyword>
<gene>
    <name evidence="4" type="ORF">OS493_036361</name>
</gene>
<evidence type="ECO:0000313" key="5">
    <source>
        <dbReference type="Proteomes" id="UP001163046"/>
    </source>
</evidence>
<evidence type="ECO:0000256" key="3">
    <source>
        <dbReference type="PROSITE-ProRule" id="PRU00339"/>
    </source>
</evidence>
<dbReference type="InterPro" id="IPR019734">
    <property type="entry name" value="TPR_rpt"/>
</dbReference>
<dbReference type="OrthoDB" id="2115703at2759"/>
<accession>A0A9W9Y7K6</accession>
<dbReference type="PROSITE" id="PS50293">
    <property type="entry name" value="TPR_REGION"/>
    <property type="match status" value="1"/>
</dbReference>
<dbReference type="Gene3D" id="1.25.40.10">
    <property type="entry name" value="Tetratricopeptide repeat domain"/>
    <property type="match status" value="1"/>
</dbReference>
<dbReference type="PANTHER" id="PTHR45641">
    <property type="entry name" value="TETRATRICOPEPTIDE REPEAT PROTEIN (AFU_ORTHOLOGUE AFUA_6G03870)"/>
    <property type="match status" value="1"/>
</dbReference>
<dbReference type="PROSITE" id="PS50005">
    <property type="entry name" value="TPR"/>
    <property type="match status" value="1"/>
</dbReference>
<evidence type="ECO:0008006" key="6">
    <source>
        <dbReference type="Google" id="ProtNLM"/>
    </source>
</evidence>
<dbReference type="SUPFAM" id="SSF48452">
    <property type="entry name" value="TPR-like"/>
    <property type="match status" value="1"/>
</dbReference>
<protein>
    <recommendedName>
        <fullName evidence="6">Tetratricopeptide repeat protein</fullName>
    </recommendedName>
</protein>
<dbReference type="AlphaFoldDB" id="A0A9W9Y7K6"/>
<evidence type="ECO:0000313" key="4">
    <source>
        <dbReference type="EMBL" id="KAJ7319198.1"/>
    </source>
</evidence>
<dbReference type="InterPro" id="IPR011990">
    <property type="entry name" value="TPR-like_helical_dom_sf"/>
</dbReference>